<dbReference type="AlphaFoldDB" id="A0A2A5WJQ8"/>
<reference evidence="1 2" key="1">
    <citation type="submission" date="2017-08" db="EMBL/GenBank/DDBJ databases">
        <title>Fine stratification of microbial communities through a metagenomic profile of the photic zone.</title>
        <authorList>
            <person name="Haro-Moreno J.M."/>
            <person name="Lopez-Perez M."/>
            <person name="De La Torre J."/>
            <person name="Picazo A."/>
            <person name="Camacho A."/>
            <person name="Rodriguez-Valera F."/>
        </authorList>
    </citation>
    <scope>NUCLEOTIDE SEQUENCE [LARGE SCALE GENOMIC DNA]</scope>
    <source>
        <strain evidence="1">MED-G24</strain>
    </source>
</reference>
<protein>
    <submittedName>
        <fullName evidence="1">Uncharacterized protein</fullName>
    </submittedName>
</protein>
<comment type="caution">
    <text evidence="1">The sequence shown here is derived from an EMBL/GenBank/DDBJ whole genome shotgun (WGS) entry which is preliminary data.</text>
</comment>
<accession>A0A2A5WJQ8</accession>
<gene>
    <name evidence="1" type="ORF">CNE99_09575</name>
</gene>
<proteinExistence type="predicted"/>
<organism evidence="1 2">
    <name type="scientific">OM182 bacterium MED-G24</name>
    <dbReference type="NCBI Taxonomy" id="1986255"/>
    <lineage>
        <taxon>Bacteria</taxon>
        <taxon>Pseudomonadati</taxon>
        <taxon>Pseudomonadota</taxon>
        <taxon>Gammaproteobacteria</taxon>
        <taxon>OMG group</taxon>
        <taxon>OM182 clade</taxon>
    </lineage>
</organism>
<sequence length="76" mass="8661">MRNPILSEVIEKLKQQATRELTRLVQGGLEATESSPEALWMNLVQQKDDVMFGFMENTEKYFDELDTGQPGEAPDD</sequence>
<evidence type="ECO:0000313" key="2">
    <source>
        <dbReference type="Proteomes" id="UP000219327"/>
    </source>
</evidence>
<name>A0A2A5WJQ8_9GAMM</name>
<evidence type="ECO:0000313" key="1">
    <source>
        <dbReference type="EMBL" id="PDH36533.1"/>
    </source>
</evidence>
<dbReference type="Proteomes" id="UP000219327">
    <property type="component" value="Unassembled WGS sequence"/>
</dbReference>
<dbReference type="EMBL" id="NTKD01000066">
    <property type="protein sequence ID" value="PDH36533.1"/>
    <property type="molecule type" value="Genomic_DNA"/>
</dbReference>